<feature type="compositionally biased region" description="Basic and acidic residues" evidence="2">
    <location>
        <begin position="297"/>
        <end position="312"/>
    </location>
</feature>
<dbReference type="AlphaFoldDB" id="A0A8B7XJ42"/>
<feature type="compositionally biased region" description="Polar residues" evidence="2">
    <location>
        <begin position="381"/>
        <end position="391"/>
    </location>
</feature>
<dbReference type="Pfam" id="PF15242">
    <property type="entry name" value="FAM53"/>
    <property type="match status" value="1"/>
</dbReference>
<feature type="compositionally biased region" description="Acidic residues" evidence="2">
    <location>
        <begin position="447"/>
        <end position="459"/>
    </location>
</feature>
<dbReference type="OrthoDB" id="10026856at2759"/>
<protein>
    <submittedName>
        <fullName evidence="4">Protein FAM53A-like isoform X1</fullName>
    </submittedName>
</protein>
<feature type="compositionally biased region" description="Low complexity" evidence="2">
    <location>
        <begin position="392"/>
        <end position="417"/>
    </location>
</feature>
<reference evidence="4" key="1">
    <citation type="submission" date="2025-08" db="UniProtKB">
        <authorList>
            <consortium name="RefSeq"/>
        </authorList>
    </citation>
    <scope>IDENTIFICATION</scope>
</reference>
<accession>A0A8B7XJ42</accession>
<dbReference type="GO" id="GO:0005634">
    <property type="term" value="C:nucleus"/>
    <property type="evidence" value="ECO:0007669"/>
    <property type="project" value="TreeGrafter"/>
</dbReference>
<evidence type="ECO:0000313" key="4">
    <source>
        <dbReference type="RefSeq" id="XP_022080818.1"/>
    </source>
</evidence>
<dbReference type="Proteomes" id="UP000694845">
    <property type="component" value="Unplaced"/>
</dbReference>
<comment type="similarity">
    <text evidence="1">Belongs to the FAM53 family.</text>
</comment>
<feature type="compositionally biased region" description="Acidic residues" evidence="2">
    <location>
        <begin position="470"/>
        <end position="480"/>
    </location>
</feature>
<feature type="region of interest" description="Disordered" evidence="2">
    <location>
        <begin position="93"/>
        <end position="221"/>
    </location>
</feature>
<feature type="compositionally biased region" description="Polar residues" evidence="2">
    <location>
        <begin position="257"/>
        <end position="270"/>
    </location>
</feature>
<feature type="compositionally biased region" description="Polar residues" evidence="2">
    <location>
        <begin position="172"/>
        <end position="182"/>
    </location>
</feature>
<feature type="region of interest" description="Disordered" evidence="2">
    <location>
        <begin position="251"/>
        <end position="351"/>
    </location>
</feature>
<dbReference type="InterPro" id="IPR029356">
    <property type="entry name" value="FAM53"/>
</dbReference>
<feature type="compositionally biased region" description="Polar residues" evidence="2">
    <location>
        <begin position="195"/>
        <end position="207"/>
    </location>
</feature>
<proteinExistence type="inferred from homology"/>
<evidence type="ECO:0000256" key="2">
    <source>
        <dbReference type="SAM" id="MobiDB-lite"/>
    </source>
</evidence>
<feature type="compositionally biased region" description="Basic residues" evidence="2">
    <location>
        <begin position="282"/>
        <end position="296"/>
    </location>
</feature>
<feature type="compositionally biased region" description="Polar residues" evidence="2">
    <location>
        <begin position="102"/>
        <end position="112"/>
    </location>
</feature>
<sequence length="480" mass="52746">MFSSNCCLPGGPAKPGSGLVDILVASRINFNMVTVITEKLQNQSLDDVKFAEIIPYQTRSKTKARVWQKQNFQHVALSVTGNKGTPQVISQEKLTPERPNRSHPTTPQSAAPSKTLESESNITDVSAITPAPPKKRHCRSLSAGEVNERKWRPRSSKIWRAPVQSRRKCDTHQTQLHSSHQKAGSGGLAGIPGSSGLNPSVNEFSTPPESPIPRPTSSASWDGTNSGIPYWLEHATFRPVLSPRAYSRSFSEDKASESSGSVCSFTGSTDSELDRGVVPQRCHSHPSVRKSGKKRRREEETRPKLDLFKMEEAPFVTPEDWPYKSRGSGAAEGKQNSLESSSSSQRHRRLGNQTLMNKYYTRSYGKSLLDSQQFCGLQTIASSPRDTSGHASSILITPTSSPTQELDQQPAGAGLKPAPGPQYSLRNSTRCHDAERECQECCHSSDEENGDELDREDGFDSGIFPLDPSNELDVDQIEQN</sequence>
<feature type="region of interest" description="Disordered" evidence="2">
    <location>
        <begin position="381"/>
        <end position="480"/>
    </location>
</feature>
<dbReference type="GO" id="GO:0006606">
    <property type="term" value="P:protein import into nucleus"/>
    <property type="evidence" value="ECO:0007669"/>
    <property type="project" value="TreeGrafter"/>
</dbReference>
<dbReference type="KEGG" id="aplc:110973911"/>
<dbReference type="RefSeq" id="XP_022080818.1">
    <property type="nucleotide sequence ID" value="XM_022225126.1"/>
</dbReference>
<dbReference type="PANTHER" id="PTHR28567">
    <property type="entry name" value="PROTEIN FAM53A-LIKE ISOFORM X1"/>
    <property type="match status" value="1"/>
</dbReference>
<feature type="compositionally biased region" description="Basic and acidic residues" evidence="2">
    <location>
        <begin position="430"/>
        <end position="446"/>
    </location>
</feature>
<evidence type="ECO:0000313" key="3">
    <source>
        <dbReference type="Proteomes" id="UP000694845"/>
    </source>
</evidence>
<name>A0A8B7XJ42_ACAPL</name>
<organism evidence="3 4">
    <name type="scientific">Acanthaster planci</name>
    <name type="common">Crown-of-thorns starfish</name>
    <dbReference type="NCBI Taxonomy" id="133434"/>
    <lineage>
        <taxon>Eukaryota</taxon>
        <taxon>Metazoa</taxon>
        <taxon>Echinodermata</taxon>
        <taxon>Eleutherozoa</taxon>
        <taxon>Asterozoa</taxon>
        <taxon>Asteroidea</taxon>
        <taxon>Valvatacea</taxon>
        <taxon>Valvatida</taxon>
        <taxon>Acanthasteridae</taxon>
        <taxon>Acanthaster</taxon>
    </lineage>
</organism>
<dbReference type="PANTHER" id="PTHR28567:SF3">
    <property type="entry name" value="PROTEIN FAM53A-LIKE ISOFORM X1"/>
    <property type="match status" value="1"/>
</dbReference>
<evidence type="ECO:0000256" key="1">
    <source>
        <dbReference type="ARBA" id="ARBA00010984"/>
    </source>
</evidence>
<dbReference type="GeneID" id="110973911"/>
<gene>
    <name evidence="4" type="primary">LOC110973911</name>
</gene>
<keyword evidence="3" id="KW-1185">Reference proteome</keyword>